<evidence type="ECO:0000256" key="2">
    <source>
        <dbReference type="SAM" id="Phobius"/>
    </source>
</evidence>
<reference evidence="5 7" key="3">
    <citation type="submission" date="2018-06" db="EMBL/GenBank/DDBJ databases">
        <authorList>
            <consortium name="Pathogen Informatics"/>
            <person name="Doyle S."/>
        </authorList>
    </citation>
    <scope>NUCLEOTIDE SEQUENCE [LARGE SCALE GENOMIC DNA]</scope>
    <source>
        <strain evidence="5 7">NCTC13159</strain>
    </source>
</reference>
<feature type="active site" description="Charge relay system" evidence="1">
    <location>
        <position position="239"/>
    </location>
</feature>
<accession>A0AAJ4ZBE9</accession>
<dbReference type="EC" id="3.1.1.23" evidence="5"/>
<dbReference type="PANTHER" id="PTHR43798:SF33">
    <property type="entry name" value="HYDROLASE, PUTATIVE (AFU_ORTHOLOGUE AFUA_2G14860)-RELATED"/>
    <property type="match status" value="1"/>
</dbReference>
<evidence type="ECO:0000313" key="6">
    <source>
        <dbReference type="Proteomes" id="UP000035086"/>
    </source>
</evidence>
<feature type="active site" description="Nucleophile" evidence="1">
    <location>
        <position position="87"/>
    </location>
</feature>
<keyword evidence="5" id="KW-0378">Hydrolase</keyword>
<organism evidence="5 7">
    <name type="scientific">Pandoraea pulmonicola</name>
    <dbReference type="NCBI Taxonomy" id="93221"/>
    <lineage>
        <taxon>Bacteria</taxon>
        <taxon>Pseudomonadati</taxon>
        <taxon>Pseudomonadota</taxon>
        <taxon>Betaproteobacteria</taxon>
        <taxon>Burkholderiales</taxon>
        <taxon>Burkholderiaceae</taxon>
        <taxon>Pandoraea</taxon>
    </lineage>
</organism>
<feature type="transmembrane region" description="Helical" evidence="2">
    <location>
        <begin position="81"/>
        <end position="101"/>
    </location>
</feature>
<reference evidence="4" key="2">
    <citation type="submission" date="2016-11" db="EMBL/GenBank/DDBJ databases">
        <title>Complete Genome Sequencing of Pandoraea pulmonicola DSM 16583.</title>
        <authorList>
            <person name="Chan K.-G."/>
        </authorList>
    </citation>
    <scope>NUCLEOTIDE SEQUENCE</scope>
    <source>
        <strain evidence="4">DSM 16583</strain>
    </source>
</reference>
<evidence type="ECO:0000256" key="1">
    <source>
        <dbReference type="PIRSR" id="PIRSR017388-1"/>
    </source>
</evidence>
<dbReference type="EMBL" id="UGSJ01000001">
    <property type="protein sequence ID" value="SUA90314.1"/>
    <property type="molecule type" value="Genomic_DNA"/>
</dbReference>
<sequence>MLPRVSPKSRHAVLMIHGLGGTRHDFGALDRKFEQIGCDVHLPLLPGHGSTPDALCHVTLTDYLRALRRTYRELATRYERVDIAGISMGALLALVLCASASGMKGRLILLSPPVFLDGWAGHFLRPLRFLFYRLPGLRRLIRVPEGEPFGIKNERIRSLIRRHLQKGSSIHYPYVPLAAVEQVDRMRALAKRALGRIRCDTLVVHSEQDEVTSMRSAEFVCEHLGSRSVTLVRLTDSYHMITLDNERDIVAQRTLAFVQQA</sequence>
<dbReference type="EMBL" id="CP010310">
    <property type="protein sequence ID" value="AJC21043.2"/>
    <property type="molecule type" value="Genomic_DNA"/>
</dbReference>
<dbReference type="PANTHER" id="PTHR43798">
    <property type="entry name" value="MONOACYLGLYCEROL LIPASE"/>
    <property type="match status" value="1"/>
</dbReference>
<keyword evidence="2" id="KW-0472">Membrane</keyword>
<proteinExistence type="predicted"/>
<protein>
    <submittedName>
        <fullName evidence="5">Thermostable monoacylglycerol lipase</fullName>
        <ecNumber evidence="5">3.1.1.23</ecNumber>
    </submittedName>
</protein>
<dbReference type="Pfam" id="PF12697">
    <property type="entry name" value="Abhydrolase_6"/>
    <property type="match status" value="1"/>
</dbReference>
<name>A0AAJ4ZBE9_PANPU</name>
<dbReference type="InterPro" id="IPR000073">
    <property type="entry name" value="AB_hydrolase_1"/>
</dbReference>
<dbReference type="Proteomes" id="UP000035086">
    <property type="component" value="Chromosome"/>
</dbReference>
<dbReference type="InterPro" id="IPR050266">
    <property type="entry name" value="AB_hydrolase_sf"/>
</dbReference>
<dbReference type="InterPro" id="IPR029058">
    <property type="entry name" value="AB_hydrolase_fold"/>
</dbReference>
<keyword evidence="2" id="KW-0812">Transmembrane</keyword>
<dbReference type="SUPFAM" id="SSF53474">
    <property type="entry name" value="alpha/beta-Hydrolases"/>
    <property type="match status" value="1"/>
</dbReference>
<reference evidence="6" key="1">
    <citation type="submission" date="2014-12" db="EMBL/GenBank/DDBJ databases">
        <title>Complete Genome Sequencing of Pandoraea pulmonicola DSM 16583.</title>
        <authorList>
            <person name="Chan K.-G."/>
        </authorList>
    </citation>
    <scope>NUCLEOTIDE SEQUENCE [LARGE SCALE GENOMIC DNA]</scope>
    <source>
        <strain evidence="6">DSM 16583</strain>
    </source>
</reference>
<dbReference type="GO" id="GO:0047372">
    <property type="term" value="F:monoacylglycerol lipase activity"/>
    <property type="evidence" value="ECO:0007669"/>
    <property type="project" value="UniProtKB-EC"/>
</dbReference>
<dbReference type="AlphaFoldDB" id="A0AAJ4ZBE9"/>
<dbReference type="InterPro" id="IPR012354">
    <property type="entry name" value="Esterase_lipase"/>
</dbReference>
<dbReference type="RefSeq" id="WP_052267002.1">
    <property type="nucleotide sequence ID" value="NZ_UGSJ01000001.1"/>
</dbReference>
<dbReference type="GO" id="GO:0016020">
    <property type="term" value="C:membrane"/>
    <property type="evidence" value="ECO:0007669"/>
    <property type="project" value="TreeGrafter"/>
</dbReference>
<evidence type="ECO:0000313" key="4">
    <source>
        <dbReference type="EMBL" id="AJC21043.2"/>
    </source>
</evidence>
<keyword evidence="2" id="KW-1133">Transmembrane helix</keyword>
<gene>
    <name evidence="5" type="ORF">NCTC13159_01797</name>
    <name evidence="4" type="ORF">RO07_12265</name>
</gene>
<evidence type="ECO:0000313" key="7">
    <source>
        <dbReference type="Proteomes" id="UP000254589"/>
    </source>
</evidence>
<feature type="domain" description="AB hydrolase-1" evidence="3">
    <location>
        <begin position="13"/>
        <end position="250"/>
    </location>
</feature>
<keyword evidence="6" id="KW-1185">Reference proteome</keyword>
<dbReference type="Gene3D" id="3.40.50.1820">
    <property type="entry name" value="alpha/beta hydrolase"/>
    <property type="match status" value="1"/>
</dbReference>
<dbReference type="PIRSF" id="PIRSF017388">
    <property type="entry name" value="Esterase_lipase"/>
    <property type="match status" value="1"/>
</dbReference>
<evidence type="ECO:0000313" key="5">
    <source>
        <dbReference type="EMBL" id="SUA90314.1"/>
    </source>
</evidence>
<evidence type="ECO:0000259" key="3">
    <source>
        <dbReference type="Pfam" id="PF12697"/>
    </source>
</evidence>
<dbReference type="KEGG" id="ppul:RO07_12265"/>
<feature type="active site" description="Charge relay system" evidence="1">
    <location>
        <position position="209"/>
    </location>
</feature>
<dbReference type="Proteomes" id="UP000254589">
    <property type="component" value="Unassembled WGS sequence"/>
</dbReference>